<reference evidence="7 8" key="1">
    <citation type="journal article" date="2016" name="Int. J. Syst. Evol. Microbiol.">
        <title>Streptococcuspantholopis sp. nov., isolated from faeces of the Tibetan antelope (Pantholops hodgsonii).</title>
        <authorList>
            <person name="Bai X."/>
            <person name="Xiong Y."/>
            <person name="Lu S."/>
            <person name="Jin D."/>
            <person name="Lai X."/>
            <person name="Yang J."/>
            <person name="Niu L."/>
            <person name="Hu S."/>
            <person name="Meng X."/>
            <person name="Pu J."/>
            <person name="Ye C."/>
            <person name="Xu J."/>
        </authorList>
    </citation>
    <scope>NUCLEOTIDE SEQUENCE [LARGE SCALE GENOMIC DNA]</scope>
    <source>
        <strain evidence="7 8">TA 26</strain>
    </source>
</reference>
<organism evidence="7 8">
    <name type="scientific">Streptococcus pantholopis</name>
    <dbReference type="NCBI Taxonomy" id="1811193"/>
    <lineage>
        <taxon>Bacteria</taxon>
        <taxon>Bacillati</taxon>
        <taxon>Bacillota</taxon>
        <taxon>Bacilli</taxon>
        <taxon>Lactobacillales</taxon>
        <taxon>Streptococcaceae</taxon>
        <taxon>Streptococcus</taxon>
    </lineage>
</organism>
<evidence type="ECO:0000256" key="1">
    <source>
        <dbReference type="ARBA" id="ARBA00001947"/>
    </source>
</evidence>
<dbReference type="OrthoDB" id="9802897at2"/>
<name>A0A172Q5U8_9STRE</name>
<keyword evidence="5" id="KW-0862">Zinc</keyword>
<dbReference type="KEGG" id="spat:A0O21_01625"/>
<dbReference type="PANTHER" id="PTHR42978">
    <property type="entry name" value="QUORUM-QUENCHING LACTONASE YTNP-RELATED-RELATED"/>
    <property type="match status" value="1"/>
</dbReference>
<sequence>MSDTIQSLDYFACGSCSNLAQLLFKAVPKKKFIFPAGVFLIKHRIKGYILYDTGYGYPIMSNKLKYMLYRAPNPIVLKPEQTISRQLADKGIAPEAISYIILSHLHPDHIGDVRKFPQAQFIITQDCFAEYQHGRMRSLIFREFLPDDFTKRLLVIQPHLSTPDFPFLPVYDLFGDSSLLLTALSGHADGQCCLFLPEKEFFIAADVTWGIPLLPLTKQMRLLPRLIQNDFGSYQKNAVLLEEIMAAGIKVAVSHDQEKRIRSLLR</sequence>
<dbReference type="InterPro" id="IPR036866">
    <property type="entry name" value="RibonucZ/Hydroxyglut_hydro"/>
</dbReference>
<comment type="similarity">
    <text evidence="2">Belongs to the metallo-beta-lactamase superfamily.</text>
</comment>
<dbReference type="PANTHER" id="PTHR42978:SF2">
    <property type="entry name" value="102 KBASES UNSTABLE REGION: FROM 1 TO 119443"/>
    <property type="match status" value="1"/>
</dbReference>
<dbReference type="GO" id="GO:0016787">
    <property type="term" value="F:hydrolase activity"/>
    <property type="evidence" value="ECO:0007669"/>
    <property type="project" value="UniProtKB-KW"/>
</dbReference>
<feature type="domain" description="Metallo-beta-lactamase" evidence="6">
    <location>
        <begin position="35"/>
        <end position="249"/>
    </location>
</feature>
<dbReference type="Gene3D" id="3.60.15.10">
    <property type="entry name" value="Ribonuclease Z/Hydroxyacylglutathione hydrolase-like"/>
    <property type="match status" value="1"/>
</dbReference>
<dbReference type="STRING" id="1811193.A0O21_01625"/>
<dbReference type="GO" id="GO:0046872">
    <property type="term" value="F:metal ion binding"/>
    <property type="evidence" value="ECO:0007669"/>
    <property type="project" value="UniProtKB-KW"/>
</dbReference>
<dbReference type="AlphaFoldDB" id="A0A172Q5U8"/>
<evidence type="ECO:0000256" key="2">
    <source>
        <dbReference type="ARBA" id="ARBA00007749"/>
    </source>
</evidence>
<dbReference type="InterPro" id="IPR001279">
    <property type="entry name" value="Metallo-B-lactamas"/>
</dbReference>
<evidence type="ECO:0000259" key="6">
    <source>
        <dbReference type="SMART" id="SM00849"/>
    </source>
</evidence>
<gene>
    <name evidence="7" type="ORF">A0O21_01625</name>
</gene>
<reference evidence="8" key="2">
    <citation type="submission" date="2016-03" db="EMBL/GenBank/DDBJ databases">
        <title>Streptococcus antelopensis sp. nov., isolated from the feces of the Tibetan antelope (Pantholops hodgsonii) in Hoh Xil National Nature Reserve, Qinghai, China.</title>
        <authorList>
            <person name="Bai X."/>
        </authorList>
    </citation>
    <scope>NUCLEOTIDE SEQUENCE [LARGE SCALE GENOMIC DNA]</scope>
    <source>
        <strain evidence="8">TA 26</strain>
    </source>
</reference>
<dbReference type="CDD" id="cd07730">
    <property type="entry name" value="metallo-hydrolase-like_MBL-fold"/>
    <property type="match status" value="1"/>
</dbReference>
<evidence type="ECO:0000256" key="5">
    <source>
        <dbReference type="ARBA" id="ARBA00022833"/>
    </source>
</evidence>
<dbReference type="SUPFAM" id="SSF56281">
    <property type="entry name" value="Metallo-hydrolase/oxidoreductase"/>
    <property type="match status" value="1"/>
</dbReference>
<protein>
    <submittedName>
        <fullName evidence="7">Hydrolase</fullName>
    </submittedName>
</protein>
<dbReference type="EMBL" id="CP014699">
    <property type="protein sequence ID" value="AND78818.1"/>
    <property type="molecule type" value="Genomic_DNA"/>
</dbReference>
<keyword evidence="3" id="KW-0479">Metal-binding</keyword>
<accession>A0A172Q5U8</accession>
<evidence type="ECO:0000256" key="4">
    <source>
        <dbReference type="ARBA" id="ARBA00022801"/>
    </source>
</evidence>
<dbReference type="RefSeq" id="WP_067060396.1">
    <property type="nucleotide sequence ID" value="NZ_CP014699.1"/>
</dbReference>
<evidence type="ECO:0000256" key="3">
    <source>
        <dbReference type="ARBA" id="ARBA00022723"/>
    </source>
</evidence>
<comment type="cofactor">
    <cofactor evidence="1">
        <name>Zn(2+)</name>
        <dbReference type="ChEBI" id="CHEBI:29105"/>
    </cofactor>
</comment>
<evidence type="ECO:0000313" key="7">
    <source>
        <dbReference type="EMBL" id="AND78818.1"/>
    </source>
</evidence>
<keyword evidence="8" id="KW-1185">Reference proteome</keyword>
<keyword evidence="4 7" id="KW-0378">Hydrolase</keyword>
<proteinExistence type="inferred from homology"/>
<dbReference type="Pfam" id="PF00753">
    <property type="entry name" value="Lactamase_B"/>
    <property type="match status" value="1"/>
</dbReference>
<dbReference type="InterPro" id="IPR051013">
    <property type="entry name" value="MBL_superfamily_lactonases"/>
</dbReference>
<dbReference type="SMART" id="SM00849">
    <property type="entry name" value="Lactamase_B"/>
    <property type="match status" value="1"/>
</dbReference>
<evidence type="ECO:0000313" key="8">
    <source>
        <dbReference type="Proteomes" id="UP000077317"/>
    </source>
</evidence>
<dbReference type="Proteomes" id="UP000077317">
    <property type="component" value="Chromosome"/>
</dbReference>